<proteinExistence type="predicted"/>
<dbReference type="Proteomes" id="UP001144978">
    <property type="component" value="Unassembled WGS sequence"/>
</dbReference>
<evidence type="ECO:0000313" key="2">
    <source>
        <dbReference type="Proteomes" id="UP001144978"/>
    </source>
</evidence>
<keyword evidence="2" id="KW-1185">Reference proteome</keyword>
<accession>A0ACC1P337</accession>
<dbReference type="EMBL" id="JANSHE010003521">
    <property type="protein sequence ID" value="KAJ2985759.1"/>
    <property type="molecule type" value="Genomic_DNA"/>
</dbReference>
<comment type="caution">
    <text evidence="1">The sequence shown here is derived from an EMBL/GenBank/DDBJ whole genome shotgun (WGS) entry which is preliminary data.</text>
</comment>
<name>A0ACC1P337_9APHY</name>
<evidence type="ECO:0000313" key="1">
    <source>
        <dbReference type="EMBL" id="KAJ2985759.1"/>
    </source>
</evidence>
<gene>
    <name evidence="1" type="ORF">NUW54_g10042</name>
</gene>
<reference evidence="1" key="1">
    <citation type="submission" date="2022-08" db="EMBL/GenBank/DDBJ databases">
        <title>Genome Sequence of Pycnoporus sanguineus.</title>
        <authorList>
            <person name="Buettner E."/>
        </authorList>
    </citation>
    <scope>NUCLEOTIDE SEQUENCE</scope>
    <source>
        <strain evidence="1">CG-C14</strain>
    </source>
</reference>
<protein>
    <submittedName>
        <fullName evidence="1">Uncharacterized protein</fullName>
    </submittedName>
</protein>
<sequence length="277" mass="29956">MVAERGVRELALDPRRHGRRFLLVALPRELIETASELSGTRRVEPTAGVVALGVMVRPMEGRSPVGCVSPVGDSTSTVPFSGLTGGEAGAERERSWREEVWAGVLEVSREGSMMLSLLRIDPLDDDIIEISSDSDDGKPAAGGSQSDDDVEWWQRPPFNNQPSLYSQRRASSSRGSLIPSLQPQDLDVEGEEGEDLWAEVEAEFAQRSERAKSGGPWSESAAAGSGRKESGASSSRTPLTGKRTYRNEPFPSSSQESMLDEDGAGFHKEPSVVIDLT</sequence>
<organism evidence="1 2">
    <name type="scientific">Trametes sanguinea</name>
    <dbReference type="NCBI Taxonomy" id="158606"/>
    <lineage>
        <taxon>Eukaryota</taxon>
        <taxon>Fungi</taxon>
        <taxon>Dikarya</taxon>
        <taxon>Basidiomycota</taxon>
        <taxon>Agaricomycotina</taxon>
        <taxon>Agaricomycetes</taxon>
        <taxon>Polyporales</taxon>
        <taxon>Polyporaceae</taxon>
        <taxon>Trametes</taxon>
    </lineage>
</organism>